<dbReference type="GO" id="GO:0009432">
    <property type="term" value="P:SOS response"/>
    <property type="evidence" value="ECO:0007669"/>
    <property type="project" value="UniProtKB-KW"/>
</dbReference>
<dbReference type="GO" id="GO:0003887">
    <property type="term" value="F:DNA-directed DNA polymerase activity"/>
    <property type="evidence" value="ECO:0007669"/>
    <property type="project" value="UniProtKB-EC"/>
</dbReference>
<dbReference type="Pfam" id="PF00929">
    <property type="entry name" value="RNase_T"/>
    <property type="match status" value="1"/>
</dbReference>
<proteinExistence type="predicted"/>
<dbReference type="EC" id="2.7.7.7" evidence="6"/>
<dbReference type="RefSeq" id="WP_118841130.1">
    <property type="nucleotide sequence ID" value="NZ_CALTSD010000021.1"/>
</dbReference>
<name>A0A9X2PTX4_9BACT</name>
<dbReference type="Gene3D" id="3.30.420.10">
    <property type="entry name" value="Ribonuclease H-like superfamily/Ribonuclease H"/>
    <property type="match status" value="1"/>
</dbReference>
<dbReference type="PANTHER" id="PTHR30562:SF1">
    <property type="entry name" value="UVRABC SYSTEM PROTEIN C"/>
    <property type="match status" value="1"/>
</dbReference>
<dbReference type="Gene3D" id="4.10.860.10">
    <property type="entry name" value="UVR domain"/>
    <property type="match status" value="1"/>
</dbReference>
<protein>
    <submittedName>
        <fullName evidence="6">DNA polymerase-3 subunit epsilon</fullName>
        <ecNumber evidence="6">2.7.7.7</ecNumber>
    </submittedName>
</protein>
<dbReference type="GO" id="GO:0003677">
    <property type="term" value="F:DNA binding"/>
    <property type="evidence" value="ECO:0007669"/>
    <property type="project" value="InterPro"/>
</dbReference>
<keyword evidence="6" id="KW-0548">Nucleotidyltransferase</keyword>
<comment type="function">
    <text evidence="2">DNA polymerase III is a complex, multichain enzyme responsible for most of the replicative synthesis in bacteria. The epsilon subunit contain the editing function and is a proofreading 3'-5' exonuclease.</text>
</comment>
<evidence type="ECO:0000313" key="6">
    <source>
        <dbReference type="EMBL" id="MCS3676745.1"/>
    </source>
</evidence>
<dbReference type="InterPro" id="IPR001943">
    <property type="entry name" value="UVR_dom"/>
</dbReference>
<organism evidence="6 7">
    <name type="scientific">Salinibacter ruber</name>
    <dbReference type="NCBI Taxonomy" id="146919"/>
    <lineage>
        <taxon>Bacteria</taxon>
        <taxon>Pseudomonadati</taxon>
        <taxon>Rhodothermota</taxon>
        <taxon>Rhodothermia</taxon>
        <taxon>Rhodothermales</taxon>
        <taxon>Salinibacteraceae</taxon>
        <taxon>Salinibacter</taxon>
    </lineage>
</organism>
<evidence type="ECO:0000259" key="4">
    <source>
        <dbReference type="PROSITE" id="PS50151"/>
    </source>
</evidence>
<dbReference type="SUPFAM" id="SSF82771">
    <property type="entry name" value="GIY-YIG endonuclease"/>
    <property type="match status" value="1"/>
</dbReference>
<dbReference type="SMART" id="SM00465">
    <property type="entry name" value="GIYc"/>
    <property type="match status" value="1"/>
</dbReference>
<dbReference type="InterPro" id="IPR050066">
    <property type="entry name" value="UvrABC_protein_C"/>
</dbReference>
<dbReference type="InterPro" id="IPR006054">
    <property type="entry name" value="DnaQ"/>
</dbReference>
<dbReference type="SUPFAM" id="SSF53098">
    <property type="entry name" value="Ribonuclease H-like"/>
    <property type="match status" value="1"/>
</dbReference>
<dbReference type="CDD" id="cd06127">
    <property type="entry name" value="DEDDh"/>
    <property type="match status" value="1"/>
</dbReference>
<dbReference type="InterPro" id="IPR036397">
    <property type="entry name" value="RNaseH_sf"/>
</dbReference>
<dbReference type="Gene3D" id="3.40.1440.10">
    <property type="entry name" value="GIY-YIG endonuclease"/>
    <property type="match status" value="1"/>
</dbReference>
<gene>
    <name evidence="6" type="ORF">GGP71_000652</name>
</gene>
<evidence type="ECO:0000256" key="3">
    <source>
        <dbReference type="ARBA" id="ARBA00026073"/>
    </source>
</evidence>
<dbReference type="InterPro" id="IPR036876">
    <property type="entry name" value="UVR_dom_sf"/>
</dbReference>
<accession>A0A9X2PTX4</accession>
<dbReference type="PROSITE" id="PS50151">
    <property type="entry name" value="UVR"/>
    <property type="match status" value="1"/>
</dbReference>
<dbReference type="FunFam" id="3.30.420.10:FF:000045">
    <property type="entry name" value="3'-5' exonuclease DinG"/>
    <property type="match status" value="1"/>
</dbReference>
<reference evidence="6" key="1">
    <citation type="submission" date="2022-08" db="EMBL/GenBank/DDBJ databases">
        <title>Genomic Encyclopedia of Type Strains, Phase V (KMG-V): Genome sequencing to study the core and pangenomes of soil and plant-associated prokaryotes.</title>
        <authorList>
            <person name="Whitman W."/>
        </authorList>
    </citation>
    <scope>NUCLEOTIDE SEQUENCE</scope>
    <source>
        <strain evidence="6">0</strain>
    </source>
</reference>
<evidence type="ECO:0000259" key="5">
    <source>
        <dbReference type="PROSITE" id="PS50164"/>
    </source>
</evidence>
<comment type="subunit">
    <text evidence="3">DNA polymerase III contains a core (composed of alpha, epsilon and theta chains) that associates with a tau subunit. This core dimerizes to form the POLIII' complex. PolIII' associates with the gamma complex (composed of gamma, delta, delta', psi and chi chains) and with the beta chain to form the complete DNA polymerase III complex.</text>
</comment>
<dbReference type="GO" id="GO:0006289">
    <property type="term" value="P:nucleotide-excision repair"/>
    <property type="evidence" value="ECO:0007669"/>
    <property type="project" value="InterPro"/>
</dbReference>
<comment type="caution">
    <text evidence="6">The sequence shown here is derived from an EMBL/GenBank/DDBJ whole genome shotgun (WGS) entry which is preliminary data.</text>
</comment>
<dbReference type="GO" id="GO:0004527">
    <property type="term" value="F:exonuclease activity"/>
    <property type="evidence" value="ECO:0007669"/>
    <property type="project" value="UniProtKB-ARBA"/>
</dbReference>
<dbReference type="InterPro" id="IPR013520">
    <property type="entry name" value="Ribonucl_H"/>
</dbReference>
<dbReference type="PROSITE" id="PS50164">
    <property type="entry name" value="GIY_YIG"/>
    <property type="match status" value="1"/>
</dbReference>
<dbReference type="CDD" id="cd10434">
    <property type="entry name" value="GIY-YIG_UvrC_Cho"/>
    <property type="match status" value="1"/>
</dbReference>
<dbReference type="GO" id="GO:0009380">
    <property type="term" value="C:excinuclease repair complex"/>
    <property type="evidence" value="ECO:0007669"/>
    <property type="project" value="TreeGrafter"/>
</dbReference>
<dbReference type="NCBIfam" id="TIGR00573">
    <property type="entry name" value="dnaq"/>
    <property type="match status" value="1"/>
</dbReference>
<dbReference type="InterPro" id="IPR000305">
    <property type="entry name" value="GIY-YIG_endonuc"/>
</dbReference>
<feature type="domain" description="GIY-YIG" evidence="5">
    <location>
        <begin position="214"/>
        <end position="293"/>
    </location>
</feature>
<keyword evidence="6" id="KW-0808">Transferase</keyword>
<dbReference type="SUPFAM" id="SSF46600">
    <property type="entry name" value="C-terminal UvrC-binding domain of UvrB"/>
    <property type="match status" value="1"/>
</dbReference>
<dbReference type="InterPro" id="IPR035901">
    <property type="entry name" value="GIY-YIG_endonuc_sf"/>
</dbReference>
<dbReference type="NCBIfam" id="NF005906">
    <property type="entry name" value="PRK07883.1-4"/>
    <property type="match status" value="1"/>
</dbReference>
<dbReference type="InterPro" id="IPR012337">
    <property type="entry name" value="RNaseH-like_sf"/>
</dbReference>
<dbReference type="InterPro" id="IPR047296">
    <property type="entry name" value="GIY-YIG_UvrC_Cho"/>
</dbReference>
<dbReference type="Proteomes" id="UP001155027">
    <property type="component" value="Unassembled WGS sequence"/>
</dbReference>
<dbReference type="GO" id="GO:0006260">
    <property type="term" value="P:DNA replication"/>
    <property type="evidence" value="ECO:0007669"/>
    <property type="project" value="InterPro"/>
</dbReference>
<dbReference type="PANTHER" id="PTHR30562">
    <property type="entry name" value="UVRC/OXIDOREDUCTASE"/>
    <property type="match status" value="1"/>
</dbReference>
<keyword evidence="1" id="KW-0227">DNA damage</keyword>
<dbReference type="EMBL" id="JANUAU010000002">
    <property type="protein sequence ID" value="MCS3676745.1"/>
    <property type="molecule type" value="Genomic_DNA"/>
</dbReference>
<dbReference type="Pfam" id="PF01541">
    <property type="entry name" value="GIY-YIG"/>
    <property type="match status" value="1"/>
</dbReference>
<sequence length="563" mass="63726">MDIADATFVVTDLETTGTTPDDDRIMEIGAVKVRDGSVVDRFQQLVNPQQSVPGRITKMTGITTGMVFEAPPADEVLPDYRAFLGDGILVAHNVSFDGSFLDAELQRMGDETLPNETLCTVRLARRLLPGLDSKGLSRLAQFYDIDVEGRHRALGDAEATSVVLRRFVSQLAFEHEVETVEALLRFQHQSYQTVREVPGHIESIRDEVLPDVPDEPGVYVMKNRSGTPLYIGKAKRLPDRLRSHFTAVESSGARKRKMLQKVRSVDWTTTATELEAILLESRRIKAEKPRYNRAQRRYYNRPFIRLDTAHEYPTVSWTRRLEADGAEYYGPVRNTEQAEMVVDVVGRFFQLRECDDERLHLGQRCLYADMDRCTVPCETKDAEAYATVVERVRAFLTGQDQSVLGTMRDRMQRASDNLNFEKAAELRDTLEQLERILEKQRVAAAPVRQHNAALVHQAPDRAGRVDVMLVRFGRFEESIACAAPPSPEERGTLLERCRSVFDVEADPPETFSKRDATEIRLLSHWVYAHRDELTAVRWTPRTSPADLADAIAGRVQGQPQQSA</sequence>
<evidence type="ECO:0000256" key="2">
    <source>
        <dbReference type="ARBA" id="ARBA00025483"/>
    </source>
</evidence>
<evidence type="ECO:0000313" key="7">
    <source>
        <dbReference type="Proteomes" id="UP001155027"/>
    </source>
</evidence>
<evidence type="ECO:0000256" key="1">
    <source>
        <dbReference type="ARBA" id="ARBA00023236"/>
    </source>
</evidence>
<dbReference type="Pfam" id="PF02151">
    <property type="entry name" value="UVR"/>
    <property type="match status" value="1"/>
</dbReference>
<dbReference type="SMART" id="SM00479">
    <property type="entry name" value="EXOIII"/>
    <property type="match status" value="1"/>
</dbReference>
<keyword evidence="1" id="KW-0742">SOS response</keyword>
<feature type="domain" description="UVR" evidence="4">
    <location>
        <begin position="401"/>
        <end position="436"/>
    </location>
</feature>
<dbReference type="AlphaFoldDB" id="A0A9X2PTX4"/>